<evidence type="ECO:0000259" key="2">
    <source>
        <dbReference type="Pfam" id="PF07859"/>
    </source>
</evidence>
<dbReference type="RefSeq" id="WP_012935475.1">
    <property type="nucleotide sequence ID" value="NC_013739.1"/>
</dbReference>
<dbReference type="InterPro" id="IPR013094">
    <property type="entry name" value="AB_hydrolase_3"/>
</dbReference>
<protein>
    <submittedName>
        <fullName evidence="3">Alpha/beta hydrolase fold-3 domain protein</fullName>
    </submittedName>
</protein>
<dbReference type="Gene3D" id="3.40.50.1820">
    <property type="entry name" value="alpha/beta hydrolase"/>
    <property type="match status" value="1"/>
</dbReference>
<dbReference type="STRING" id="469383.Cwoe_4007"/>
<dbReference type="InterPro" id="IPR029058">
    <property type="entry name" value="AB_hydrolase_fold"/>
</dbReference>
<dbReference type="AlphaFoldDB" id="D3F3Q9"/>
<accession>D3F3Q9</accession>
<dbReference type="SUPFAM" id="SSF53474">
    <property type="entry name" value="alpha/beta-Hydrolases"/>
    <property type="match status" value="1"/>
</dbReference>
<proteinExistence type="predicted"/>
<gene>
    <name evidence="3" type="ordered locus">Cwoe_4007</name>
</gene>
<organism evidence="3 4">
    <name type="scientific">Conexibacter woesei (strain DSM 14684 / CCUG 47730 / CIP 108061 / JCM 11494 / NBRC 100937 / ID131577)</name>
    <dbReference type="NCBI Taxonomy" id="469383"/>
    <lineage>
        <taxon>Bacteria</taxon>
        <taxon>Bacillati</taxon>
        <taxon>Actinomycetota</taxon>
        <taxon>Thermoleophilia</taxon>
        <taxon>Solirubrobacterales</taxon>
        <taxon>Conexibacteraceae</taxon>
        <taxon>Conexibacter</taxon>
    </lineage>
</organism>
<feature type="domain" description="Alpha/beta hydrolase fold-3" evidence="2">
    <location>
        <begin position="70"/>
        <end position="271"/>
    </location>
</feature>
<dbReference type="KEGG" id="cwo:Cwoe_4007"/>
<dbReference type="PANTHER" id="PTHR48081:SF8">
    <property type="entry name" value="ALPHA_BETA HYDROLASE FOLD-3 DOMAIN-CONTAINING PROTEIN-RELATED"/>
    <property type="match status" value="1"/>
</dbReference>
<dbReference type="InterPro" id="IPR050300">
    <property type="entry name" value="GDXG_lipolytic_enzyme"/>
</dbReference>
<keyword evidence="4" id="KW-1185">Reference proteome</keyword>
<reference evidence="4" key="2">
    <citation type="submission" date="2010-01" db="EMBL/GenBank/DDBJ databases">
        <title>The complete genome of Conexibacter woesei DSM 14684.</title>
        <authorList>
            <consortium name="US DOE Joint Genome Institute (JGI-PGF)"/>
            <person name="Lucas S."/>
            <person name="Copeland A."/>
            <person name="Lapidus A."/>
            <person name="Glavina del Rio T."/>
            <person name="Dalin E."/>
            <person name="Tice H."/>
            <person name="Bruce D."/>
            <person name="Goodwin L."/>
            <person name="Pitluck S."/>
            <person name="Kyrpides N."/>
            <person name="Mavromatis K."/>
            <person name="Ivanova N."/>
            <person name="Mikhailova N."/>
            <person name="Chertkov O."/>
            <person name="Brettin T."/>
            <person name="Detter J.C."/>
            <person name="Han C."/>
            <person name="Larimer F."/>
            <person name="Land M."/>
            <person name="Hauser L."/>
            <person name="Markowitz V."/>
            <person name="Cheng J.-F."/>
            <person name="Hugenholtz P."/>
            <person name="Woyke T."/>
            <person name="Wu D."/>
            <person name="Pukall R."/>
            <person name="Steenblock K."/>
            <person name="Schneider S."/>
            <person name="Klenk H.-P."/>
            <person name="Eisen J.A."/>
        </authorList>
    </citation>
    <scope>NUCLEOTIDE SEQUENCE [LARGE SCALE GENOMIC DNA]</scope>
    <source>
        <strain evidence="4">DSM 14684 / CIP 108061 / JCM 11494 / NBRC 100937 / ID131577</strain>
    </source>
</reference>
<dbReference type="GO" id="GO:0016787">
    <property type="term" value="F:hydrolase activity"/>
    <property type="evidence" value="ECO:0007669"/>
    <property type="project" value="UniProtKB-KW"/>
</dbReference>
<name>D3F3Q9_CONWI</name>
<dbReference type="Proteomes" id="UP000008229">
    <property type="component" value="Chromosome"/>
</dbReference>
<evidence type="ECO:0000313" key="4">
    <source>
        <dbReference type="Proteomes" id="UP000008229"/>
    </source>
</evidence>
<dbReference type="EMBL" id="CP001854">
    <property type="protein sequence ID" value="ADB52424.1"/>
    <property type="molecule type" value="Genomic_DNA"/>
</dbReference>
<dbReference type="OrthoDB" id="9803828at2"/>
<evidence type="ECO:0000313" key="3">
    <source>
        <dbReference type="EMBL" id="ADB52424.1"/>
    </source>
</evidence>
<dbReference type="eggNOG" id="COG0657">
    <property type="taxonomic scope" value="Bacteria"/>
</dbReference>
<dbReference type="HOGENOM" id="CLU_012494_13_1_11"/>
<dbReference type="Pfam" id="PF07859">
    <property type="entry name" value="Abhydrolase_3"/>
    <property type="match status" value="1"/>
</dbReference>
<sequence length="306" mass="32210">MPSEAHEQLVQLILDNPTPADASLADLRAGFDGFLSAQPVPGEVEVEHVDAGGVPVELVGMPGATDDRIVFYLHGGGIAMGSAAGYRAFAARLSAETGARVAVVDYRLAPEAPYPAPQDDAIAAYGWLQQQGRAGDRVLFAADSGGAGFMLSVVARIRDLAIALPAGMVAMCPWIDLALGDTIAAAEDVGDPVSTVEGLRYFAGLYLQGHSPVDPVVNVLHGDLRGLPPLLVLAGTRDIGYRDGLRVAELARKVEVPVEVRTGHGLIHNYQLAAHLPEAAEAVAALGEFFDQRVPVKVSAIEERER</sequence>
<evidence type="ECO:0000256" key="1">
    <source>
        <dbReference type="ARBA" id="ARBA00022801"/>
    </source>
</evidence>
<dbReference type="PANTHER" id="PTHR48081">
    <property type="entry name" value="AB HYDROLASE SUPERFAMILY PROTEIN C4A8.06C"/>
    <property type="match status" value="1"/>
</dbReference>
<reference evidence="3 4" key="1">
    <citation type="journal article" date="2010" name="Stand. Genomic Sci.">
        <title>Complete genome sequence of Conexibacter woesei type strain (ID131577).</title>
        <authorList>
            <person name="Pukall R."/>
            <person name="Lapidus A."/>
            <person name="Glavina Del Rio T."/>
            <person name="Copeland A."/>
            <person name="Tice H."/>
            <person name="Cheng J.-F."/>
            <person name="Lucas S."/>
            <person name="Chen F."/>
            <person name="Nolan M."/>
            <person name="Bruce D."/>
            <person name="Goodwin L."/>
            <person name="Pitluck S."/>
            <person name="Mavromatis K."/>
            <person name="Ivanova N."/>
            <person name="Ovchinnikova G."/>
            <person name="Pati A."/>
            <person name="Chen A."/>
            <person name="Palaniappan K."/>
            <person name="Land M."/>
            <person name="Hauser L."/>
            <person name="Chang Y.-J."/>
            <person name="Jeffries C.D."/>
            <person name="Chain P."/>
            <person name="Meincke L."/>
            <person name="Sims D."/>
            <person name="Brettin T."/>
            <person name="Detter J.C."/>
            <person name="Rohde M."/>
            <person name="Goeker M."/>
            <person name="Bristow J."/>
            <person name="Eisen J.A."/>
            <person name="Markowitz V."/>
            <person name="Kyrpides N.C."/>
            <person name="Klenk H.-P."/>
            <person name="Hugenholtz P."/>
        </authorList>
    </citation>
    <scope>NUCLEOTIDE SEQUENCE [LARGE SCALE GENOMIC DNA]</scope>
    <source>
        <strain evidence="4">DSM 14684 / CIP 108061 / JCM 11494 / NBRC 100937 / ID131577</strain>
    </source>
</reference>
<keyword evidence="1 3" id="KW-0378">Hydrolase</keyword>